<protein>
    <recommendedName>
        <fullName evidence="1">DUF7082 domain-containing protein</fullName>
    </recommendedName>
</protein>
<feature type="non-terminal residue" evidence="2">
    <location>
        <position position="143"/>
    </location>
</feature>
<dbReference type="EMBL" id="ML213603">
    <property type="protein sequence ID" value="TFK38381.1"/>
    <property type="molecule type" value="Genomic_DNA"/>
</dbReference>
<dbReference type="Pfam" id="PF23305">
    <property type="entry name" value="DUF7082"/>
    <property type="match status" value="1"/>
</dbReference>
<reference evidence="2 3" key="1">
    <citation type="journal article" date="2019" name="Nat. Ecol. Evol.">
        <title>Megaphylogeny resolves global patterns of mushroom evolution.</title>
        <authorList>
            <person name="Varga T."/>
            <person name="Krizsan K."/>
            <person name="Foldi C."/>
            <person name="Dima B."/>
            <person name="Sanchez-Garcia M."/>
            <person name="Sanchez-Ramirez S."/>
            <person name="Szollosi G.J."/>
            <person name="Szarkandi J.G."/>
            <person name="Papp V."/>
            <person name="Albert L."/>
            <person name="Andreopoulos W."/>
            <person name="Angelini C."/>
            <person name="Antonin V."/>
            <person name="Barry K.W."/>
            <person name="Bougher N.L."/>
            <person name="Buchanan P."/>
            <person name="Buyck B."/>
            <person name="Bense V."/>
            <person name="Catcheside P."/>
            <person name="Chovatia M."/>
            <person name="Cooper J."/>
            <person name="Damon W."/>
            <person name="Desjardin D."/>
            <person name="Finy P."/>
            <person name="Geml J."/>
            <person name="Haridas S."/>
            <person name="Hughes K."/>
            <person name="Justo A."/>
            <person name="Karasinski D."/>
            <person name="Kautmanova I."/>
            <person name="Kiss B."/>
            <person name="Kocsube S."/>
            <person name="Kotiranta H."/>
            <person name="LaButti K.M."/>
            <person name="Lechner B.E."/>
            <person name="Liimatainen K."/>
            <person name="Lipzen A."/>
            <person name="Lukacs Z."/>
            <person name="Mihaltcheva S."/>
            <person name="Morgado L.N."/>
            <person name="Niskanen T."/>
            <person name="Noordeloos M.E."/>
            <person name="Ohm R.A."/>
            <person name="Ortiz-Santana B."/>
            <person name="Ovrebo C."/>
            <person name="Racz N."/>
            <person name="Riley R."/>
            <person name="Savchenko A."/>
            <person name="Shiryaev A."/>
            <person name="Soop K."/>
            <person name="Spirin V."/>
            <person name="Szebenyi C."/>
            <person name="Tomsovsky M."/>
            <person name="Tulloss R.E."/>
            <person name="Uehling J."/>
            <person name="Grigoriev I.V."/>
            <person name="Vagvolgyi C."/>
            <person name="Papp T."/>
            <person name="Martin F.M."/>
            <person name="Miettinen O."/>
            <person name="Hibbett D.S."/>
            <person name="Nagy L.G."/>
        </authorList>
    </citation>
    <scope>NUCLEOTIDE SEQUENCE [LARGE SCALE GENOMIC DNA]</scope>
    <source>
        <strain evidence="2 3">CBS 166.37</strain>
    </source>
</reference>
<organism evidence="2 3">
    <name type="scientific">Crucibulum laeve</name>
    <dbReference type="NCBI Taxonomy" id="68775"/>
    <lineage>
        <taxon>Eukaryota</taxon>
        <taxon>Fungi</taxon>
        <taxon>Dikarya</taxon>
        <taxon>Basidiomycota</taxon>
        <taxon>Agaricomycotina</taxon>
        <taxon>Agaricomycetes</taxon>
        <taxon>Agaricomycetidae</taxon>
        <taxon>Agaricales</taxon>
        <taxon>Agaricineae</taxon>
        <taxon>Nidulariaceae</taxon>
        <taxon>Crucibulum</taxon>
    </lineage>
</organism>
<gene>
    <name evidence="2" type="ORF">BDQ12DRAFT_585041</name>
</gene>
<dbReference type="InterPro" id="IPR055509">
    <property type="entry name" value="DUF7082"/>
</dbReference>
<evidence type="ECO:0000313" key="2">
    <source>
        <dbReference type="EMBL" id="TFK38381.1"/>
    </source>
</evidence>
<evidence type="ECO:0000313" key="3">
    <source>
        <dbReference type="Proteomes" id="UP000308652"/>
    </source>
</evidence>
<sequence>WSYEEIKQRRRIYNTSVNIADTVLCVTFTAVQPEDYREDMPCISVLKPHKDISRHLITSVDMIRLLKYITCDWFPVSEQNRIRRNLEELKPKTVSNRGTEEEVAIYKLICSLSHPEPKNISKDIKVFEWDSMARGLRKVLSRY</sequence>
<dbReference type="Proteomes" id="UP000308652">
    <property type="component" value="Unassembled WGS sequence"/>
</dbReference>
<dbReference type="PANTHER" id="PTHR39463:SF1">
    <property type="entry name" value="MEDUSA"/>
    <property type="match status" value="1"/>
</dbReference>
<dbReference type="AlphaFoldDB" id="A0A5C3MB40"/>
<dbReference type="OrthoDB" id="1751210at2759"/>
<dbReference type="PANTHER" id="PTHR39463">
    <property type="entry name" value="MEDUSA"/>
    <property type="match status" value="1"/>
</dbReference>
<dbReference type="STRING" id="68775.A0A5C3MB40"/>
<evidence type="ECO:0000259" key="1">
    <source>
        <dbReference type="Pfam" id="PF23305"/>
    </source>
</evidence>
<accession>A0A5C3MB40</accession>
<proteinExistence type="predicted"/>
<dbReference type="GO" id="GO:0005634">
    <property type="term" value="C:nucleus"/>
    <property type="evidence" value="ECO:0007669"/>
    <property type="project" value="TreeGrafter"/>
</dbReference>
<name>A0A5C3MB40_9AGAR</name>
<keyword evidence="3" id="KW-1185">Reference proteome</keyword>
<feature type="non-terminal residue" evidence="2">
    <location>
        <position position="1"/>
    </location>
</feature>
<feature type="domain" description="DUF7082" evidence="1">
    <location>
        <begin position="1"/>
        <end position="140"/>
    </location>
</feature>